<dbReference type="EMBL" id="BAAAYN010000012">
    <property type="protein sequence ID" value="GAA3385666.1"/>
    <property type="molecule type" value="Genomic_DNA"/>
</dbReference>
<dbReference type="InterPro" id="IPR011473">
    <property type="entry name" value="DUF1579"/>
</dbReference>
<keyword evidence="2" id="KW-1185">Reference proteome</keyword>
<dbReference type="Proteomes" id="UP001501676">
    <property type="component" value="Unassembled WGS sequence"/>
</dbReference>
<organism evidence="1 2">
    <name type="scientific">Cryptosporangium minutisporangium</name>
    <dbReference type="NCBI Taxonomy" id="113569"/>
    <lineage>
        <taxon>Bacteria</taxon>
        <taxon>Bacillati</taxon>
        <taxon>Actinomycetota</taxon>
        <taxon>Actinomycetes</taxon>
        <taxon>Cryptosporangiales</taxon>
        <taxon>Cryptosporangiaceae</taxon>
        <taxon>Cryptosporangium</taxon>
    </lineage>
</organism>
<evidence type="ECO:0000313" key="1">
    <source>
        <dbReference type="EMBL" id="GAA3385666.1"/>
    </source>
</evidence>
<reference evidence="2" key="1">
    <citation type="journal article" date="2019" name="Int. J. Syst. Evol. Microbiol.">
        <title>The Global Catalogue of Microorganisms (GCM) 10K type strain sequencing project: providing services to taxonomists for standard genome sequencing and annotation.</title>
        <authorList>
            <consortium name="The Broad Institute Genomics Platform"/>
            <consortium name="The Broad Institute Genome Sequencing Center for Infectious Disease"/>
            <person name="Wu L."/>
            <person name="Ma J."/>
        </authorList>
    </citation>
    <scope>NUCLEOTIDE SEQUENCE [LARGE SCALE GENOMIC DNA]</scope>
    <source>
        <strain evidence="2">JCM 9458</strain>
    </source>
</reference>
<comment type="caution">
    <text evidence="1">The sequence shown here is derived from an EMBL/GenBank/DDBJ whole genome shotgun (WGS) entry which is preliminary data.</text>
</comment>
<sequence>MDNPDLKPFEPLVGLWRSSGRTVPGRFGPAVEIEGTDAYEWLGDGFLVHHVDVRMGDEQVRVIELIGEYDPASRTYAMRAFDNAGTVSVMRASVDADGVWTFADASTRAVLTITADGGTMAARWERTDEDGNWHHWIDMQFARA</sequence>
<proteinExistence type="predicted"/>
<name>A0ABP6SV34_9ACTN</name>
<dbReference type="RefSeq" id="WP_345727743.1">
    <property type="nucleotide sequence ID" value="NZ_BAAAYN010000012.1"/>
</dbReference>
<accession>A0ABP6SV34</accession>
<evidence type="ECO:0000313" key="2">
    <source>
        <dbReference type="Proteomes" id="UP001501676"/>
    </source>
</evidence>
<gene>
    <name evidence="1" type="ORF">GCM10020369_20070</name>
</gene>
<protein>
    <recommendedName>
        <fullName evidence="3">DUF1579 domain-containing protein</fullName>
    </recommendedName>
</protein>
<evidence type="ECO:0008006" key="3">
    <source>
        <dbReference type="Google" id="ProtNLM"/>
    </source>
</evidence>
<dbReference type="Pfam" id="PF07617">
    <property type="entry name" value="DUF1579"/>
    <property type="match status" value="1"/>
</dbReference>